<dbReference type="InterPro" id="IPR001046">
    <property type="entry name" value="NRAMP_fam"/>
</dbReference>
<feature type="transmembrane region" description="Helical" evidence="5">
    <location>
        <begin position="370"/>
        <end position="393"/>
    </location>
</feature>
<dbReference type="Pfam" id="PF01566">
    <property type="entry name" value="Nramp"/>
    <property type="match status" value="1"/>
</dbReference>
<evidence type="ECO:0000313" key="6">
    <source>
        <dbReference type="EMBL" id="MBB5176516.1"/>
    </source>
</evidence>
<keyword evidence="2 5" id="KW-0812">Transmembrane</keyword>
<dbReference type="GO" id="GO:0016020">
    <property type="term" value="C:membrane"/>
    <property type="evidence" value="ECO:0007669"/>
    <property type="project" value="UniProtKB-SubCell"/>
</dbReference>
<feature type="transmembrane region" description="Helical" evidence="5">
    <location>
        <begin position="85"/>
        <end position="111"/>
    </location>
</feature>
<feature type="transmembrane region" description="Helical" evidence="5">
    <location>
        <begin position="141"/>
        <end position="165"/>
    </location>
</feature>
<accession>A0A9Q2HG57</accession>
<evidence type="ECO:0000256" key="2">
    <source>
        <dbReference type="ARBA" id="ARBA00022692"/>
    </source>
</evidence>
<comment type="subcellular location">
    <subcellularLocation>
        <location evidence="1">Membrane</location>
        <topology evidence="1">Multi-pass membrane protein</topology>
    </subcellularLocation>
</comment>
<dbReference type="Proteomes" id="UP000579136">
    <property type="component" value="Unassembled WGS sequence"/>
</dbReference>
<feature type="transmembrane region" description="Helical" evidence="5">
    <location>
        <begin position="185"/>
        <end position="206"/>
    </location>
</feature>
<gene>
    <name evidence="6" type="ORF">HNQ45_001404</name>
</gene>
<dbReference type="AlphaFoldDB" id="A0A9Q2HG57"/>
<feature type="transmembrane region" description="Helical" evidence="5">
    <location>
        <begin position="42"/>
        <end position="64"/>
    </location>
</feature>
<feature type="transmembrane region" description="Helical" evidence="5">
    <location>
        <begin position="274"/>
        <end position="297"/>
    </location>
</feature>
<feature type="transmembrane region" description="Helical" evidence="5">
    <location>
        <begin position="309"/>
        <end position="329"/>
    </location>
</feature>
<feature type="transmembrane region" description="Helical" evidence="5">
    <location>
        <begin position="117"/>
        <end position="134"/>
    </location>
</feature>
<keyword evidence="4 5" id="KW-0472">Membrane</keyword>
<keyword evidence="7" id="KW-1185">Reference proteome</keyword>
<evidence type="ECO:0000256" key="5">
    <source>
        <dbReference type="SAM" id="Phobius"/>
    </source>
</evidence>
<feature type="transmembrane region" description="Helical" evidence="5">
    <location>
        <begin position="335"/>
        <end position="358"/>
    </location>
</feature>
<feature type="transmembrane region" description="Helical" evidence="5">
    <location>
        <begin position="12"/>
        <end position="30"/>
    </location>
</feature>
<evidence type="ECO:0000256" key="3">
    <source>
        <dbReference type="ARBA" id="ARBA00022989"/>
    </source>
</evidence>
<comment type="caution">
    <text evidence="6">The sequence shown here is derived from an EMBL/GenBank/DDBJ whole genome shotgun (WGS) entry which is preliminary data.</text>
</comment>
<protein>
    <submittedName>
        <fullName evidence="6">Mn2+/Fe2+ NRAMP family transporter</fullName>
    </submittedName>
</protein>
<evidence type="ECO:0000256" key="4">
    <source>
        <dbReference type="ARBA" id="ARBA00023136"/>
    </source>
</evidence>
<name>A0A9Q2HG57_9STAP</name>
<keyword evidence="3 5" id="KW-1133">Transmembrane helix</keyword>
<dbReference type="EMBL" id="JACHHF010000008">
    <property type="protein sequence ID" value="MBB5176516.1"/>
    <property type="molecule type" value="Genomic_DNA"/>
</dbReference>
<evidence type="ECO:0000313" key="7">
    <source>
        <dbReference type="Proteomes" id="UP000579136"/>
    </source>
</evidence>
<sequence>MNQTVTTKRKIFSAIFLMATASIGPLFLLSTAEDTFQFKENLAFIIIMTAIIELGIQMNIWRILTAVNQPANIVIEKIIPKSLPFTSVLVLLGGVAFNILNIAGLGIGMSLLFNIDVKLGASIGILIGILIFLFNKNRMTLYTFIIVLFSFIASIILLSFLFVMFDVPYSLVFARTVIPDIEFNTITSIATMVALSIGGYISFSGAHRLIDVGVTGEQYKKEVTKAAVFSVLIVTAVRFILFLTILGLTNKNVIIFEDSILEGAFLEIFGDLGIYALGILFIAASISSIIGATYTIGTFIKPVNVIIKTHIDTILMMIVLTSWFVYLLAGEDVMLINVASILNGLIIPVILGGVLHASKRKDITKDYNHPAWLFVYGVISLIVLFALIFISIYDILQLSFYS</sequence>
<dbReference type="RefSeq" id="WP_183675134.1">
    <property type="nucleotide sequence ID" value="NZ_CBCRYX010000009.1"/>
</dbReference>
<feature type="transmembrane region" description="Helical" evidence="5">
    <location>
        <begin position="227"/>
        <end position="248"/>
    </location>
</feature>
<proteinExistence type="predicted"/>
<dbReference type="GO" id="GO:0046873">
    <property type="term" value="F:metal ion transmembrane transporter activity"/>
    <property type="evidence" value="ECO:0007669"/>
    <property type="project" value="InterPro"/>
</dbReference>
<reference evidence="6 7" key="1">
    <citation type="submission" date="2020-08" db="EMBL/GenBank/DDBJ databases">
        <title>Genomic Encyclopedia of Type Strains, Phase IV (KMG-IV): sequencing the most valuable type-strain genomes for metagenomic binning, comparative biology and taxonomic classification.</title>
        <authorList>
            <person name="Goeker M."/>
        </authorList>
    </citation>
    <scope>NUCLEOTIDE SEQUENCE [LARGE SCALE GENOMIC DNA]</scope>
    <source>
        <strain evidence="6 7">DSM 19163</strain>
    </source>
</reference>
<evidence type="ECO:0000256" key="1">
    <source>
        <dbReference type="ARBA" id="ARBA00004141"/>
    </source>
</evidence>
<organism evidence="6 7">
    <name type="scientific">Nosocomiicoccus ampullae</name>
    <dbReference type="NCBI Taxonomy" id="489910"/>
    <lineage>
        <taxon>Bacteria</taxon>
        <taxon>Bacillati</taxon>
        <taxon>Bacillota</taxon>
        <taxon>Bacilli</taxon>
        <taxon>Bacillales</taxon>
        <taxon>Staphylococcaceae</taxon>
        <taxon>Nosocomiicoccus</taxon>
    </lineage>
</organism>